<gene>
    <name evidence="1" type="ORF">O9X94_23370</name>
</gene>
<evidence type="ECO:0000313" key="2">
    <source>
        <dbReference type="Proteomes" id="UP001151309"/>
    </source>
</evidence>
<name>A0A9X3QVW1_9HYPH</name>
<dbReference type="Proteomes" id="UP001151309">
    <property type="component" value="Unassembled WGS sequence"/>
</dbReference>
<comment type="caution">
    <text evidence="1">The sequence shown here is derived from an EMBL/GenBank/DDBJ whole genome shotgun (WGS) entry which is preliminary data.</text>
</comment>
<sequence>MQQEISLYIDLEPSKNVDLEAAARAAIAFNSFIKEVAFAVDPFSTVRIELESGTEGSLSLNSIIRGISGSLSPRALRAIATGALMFFGHETASYTYEKILDHFVESGESEEVAKELAVHLERICSAKGPEKEARKIYQELQRDDAVTGVGISTERAKRPAFIVPKSEFSDRGKEIKQLEDETQRSVTNVQSLTLVSPVLVKGKRKWKFRQGKIEFGAPVLDERFLDRVLSGREPILMSDGIMMKVRITTKEQLKSGVVWEIVDRQIDEVLEVTLPPVQTHFLMTPEDTQRK</sequence>
<dbReference type="RefSeq" id="WP_269832749.1">
    <property type="nucleotide sequence ID" value="NZ_JAPZLT010000016.1"/>
</dbReference>
<evidence type="ECO:0000313" key="1">
    <source>
        <dbReference type="EMBL" id="MCZ7912277.1"/>
    </source>
</evidence>
<proteinExistence type="predicted"/>
<organism evidence="1 2">
    <name type="scientific">Agrobacterium leguminum</name>
    <dbReference type="NCBI Taxonomy" id="2792015"/>
    <lineage>
        <taxon>Bacteria</taxon>
        <taxon>Pseudomonadati</taxon>
        <taxon>Pseudomonadota</taxon>
        <taxon>Alphaproteobacteria</taxon>
        <taxon>Hyphomicrobiales</taxon>
        <taxon>Rhizobiaceae</taxon>
        <taxon>Rhizobium/Agrobacterium group</taxon>
        <taxon>Agrobacterium</taxon>
    </lineage>
</organism>
<protein>
    <submittedName>
        <fullName evidence="1">Uncharacterized protein</fullName>
    </submittedName>
</protein>
<reference evidence="1" key="1">
    <citation type="submission" date="2022-12" db="EMBL/GenBank/DDBJ databases">
        <title>Draft genome sequences of 22 rhizogenic Agrobacterium biovar 1 strains, the causative agent of hairy root disease.</title>
        <authorList>
            <person name="Kim N."/>
            <person name="Vargas P."/>
            <person name="Rediers H."/>
        </authorList>
    </citation>
    <scope>NUCLEOTIDE SEQUENCE</scope>
    <source>
        <strain evidence="1">ST07.17.026</strain>
    </source>
</reference>
<dbReference type="AlphaFoldDB" id="A0A9X3QVW1"/>
<accession>A0A9X3QVW1</accession>
<dbReference type="EMBL" id="JAPZLT010000016">
    <property type="protein sequence ID" value="MCZ7912277.1"/>
    <property type="molecule type" value="Genomic_DNA"/>
</dbReference>
<keyword evidence="2" id="KW-1185">Reference proteome</keyword>